<evidence type="ECO:0000256" key="1">
    <source>
        <dbReference type="ARBA" id="ARBA00006586"/>
    </source>
</evidence>
<keyword evidence="3" id="KW-0865">Zymogen</keyword>
<feature type="region of interest" description="Disordered" evidence="4">
    <location>
        <begin position="333"/>
        <end position="361"/>
    </location>
</feature>
<dbReference type="Gene3D" id="1.10.287.150">
    <property type="match status" value="1"/>
</dbReference>
<dbReference type="Gene3D" id="1.10.439.10">
    <property type="entry name" value="Penicillin Amidohydrolase, domain 1"/>
    <property type="match status" value="1"/>
</dbReference>
<dbReference type="InterPro" id="IPR002692">
    <property type="entry name" value="S45"/>
</dbReference>
<evidence type="ECO:0000256" key="4">
    <source>
        <dbReference type="SAM" id="MobiDB-lite"/>
    </source>
</evidence>
<comment type="caution">
    <text evidence="6">The sequence shown here is derived from an EMBL/GenBank/DDBJ whole genome shotgun (WGS) entry which is preliminary data.</text>
</comment>
<feature type="signal peptide" evidence="5">
    <location>
        <begin position="1"/>
        <end position="26"/>
    </location>
</feature>
<keyword evidence="2" id="KW-0378">Hydrolase</keyword>
<dbReference type="PANTHER" id="PTHR34218">
    <property type="entry name" value="PEPTIDASE S45 PENICILLIN AMIDASE"/>
    <property type="match status" value="1"/>
</dbReference>
<accession>A0ABR7LNN6</accession>
<sequence length="904" mass="96534">MRRSKVLTAAAVMAIGLGTSATPALAAEDPYGRVLNILPPGQSGGINATDLAKVLLGDPVGRVAVDGKNAPKNFADQLEMYDALGRLGPGEIANADLTKYYKDAGFEPDQVVRQVRPKPGVTIRWDSYGVPYIKGATRADVAWGAGYAGTMDRMFLQDVLRHAGAARSAEFLGGTDANVAMDQEQLRTAPYTEQEAADQITAAAGRHGAEGAALLPVVDAYLAGINAGQNKLCPLGLPTGVDCPAEYLALGKRPRTWTRADVTYVASLVGGIFGKGGGGEYANALWFQRLRQRFGDAEARKVYDDLRAKNDPEAPTTATVTFPYGGSGGIDPARPGVALPDLDGPKAPGSGATTSGDLPRLDDLLGRGTPPALPGRLDTPFGTVDLRLTANGMSNAALVAADHTRSGHPVAVFGPQTGYYTPQLLTEQVLDGPGVKARGVAFAGTNLVVQLGRGVDYAWSATSASSDNVDTVAERLCNTDGSPATVKSEAYLKNGVCTPLDSRTHTETVLPNPTAPGLPKKLTFQVLRTDHGIVQLRTTAGGTPVAIVLQRSTYRREVDSIIGFARANDPDHVRDATSFQRAMEGVDYTFNWFYADSRDIAYFGSGLLPERSTEVEFDLPRWGDARYDWQGFLPFESHARQINPPTGHLVSWNNKQAPGFSAADSAWGYGPVYRSLALSDRIAGARDVTRESLAGLVEDAATVDSRARYTLPMLLDALGDDPQVADAVALLRAWLADGAHRVDRDRNGSYDHQAAIAIFDAWWEDAAESTLRGGLGSLVDALPQQLDDHPRHGVGSAWNGVAWYGYVSKDLRQLLGRPVTGGWHRSYCGDGSLTACRQDLRSSLSAAVSRLLQAQGAPSVNALTYDKHTDDIRSVTAGVVGVRPIDWQNRPTFQQVVAYTAHRS</sequence>
<dbReference type="RefSeq" id="WP_187243294.1">
    <property type="nucleotide sequence ID" value="NZ_BAAAOK010000071.1"/>
</dbReference>
<dbReference type="InterPro" id="IPR023343">
    <property type="entry name" value="Penicillin_amidase_dom1"/>
</dbReference>
<dbReference type="InterPro" id="IPR043146">
    <property type="entry name" value="Penicillin_amidase_N_B-knob"/>
</dbReference>
<dbReference type="Pfam" id="PF01804">
    <property type="entry name" value="Penicil_amidase"/>
    <property type="match status" value="1"/>
</dbReference>
<evidence type="ECO:0000313" key="6">
    <source>
        <dbReference type="EMBL" id="MBC6466293.1"/>
    </source>
</evidence>
<dbReference type="Gene3D" id="3.60.20.10">
    <property type="entry name" value="Glutamine Phosphoribosylpyrophosphate, subunit 1, domain 1"/>
    <property type="match status" value="1"/>
</dbReference>
<comment type="similarity">
    <text evidence="1">Belongs to the peptidase S45 family.</text>
</comment>
<name>A0ABR7LNN6_9ACTN</name>
<evidence type="ECO:0000313" key="7">
    <source>
        <dbReference type="Proteomes" id="UP000805614"/>
    </source>
</evidence>
<dbReference type="Gene3D" id="1.10.1400.10">
    <property type="match status" value="1"/>
</dbReference>
<evidence type="ECO:0000256" key="3">
    <source>
        <dbReference type="ARBA" id="ARBA00023145"/>
    </source>
</evidence>
<reference evidence="6 7" key="1">
    <citation type="submission" date="2020-06" db="EMBL/GenBank/DDBJ databases">
        <title>Actinomadura xiongansis sp. nov., isolated from soil of Baiyangdian.</title>
        <authorList>
            <person name="Zhang X."/>
        </authorList>
    </citation>
    <scope>NUCLEOTIDE SEQUENCE [LARGE SCALE GENOMIC DNA]</scope>
    <source>
        <strain evidence="6 7">HBUM206468</strain>
    </source>
</reference>
<feature type="chain" id="PRO_5046068723" evidence="5">
    <location>
        <begin position="27"/>
        <end position="904"/>
    </location>
</feature>
<evidence type="ECO:0000256" key="2">
    <source>
        <dbReference type="ARBA" id="ARBA00022801"/>
    </source>
</evidence>
<dbReference type="InterPro" id="IPR043147">
    <property type="entry name" value="Penicillin_amidase_A-knob"/>
</dbReference>
<evidence type="ECO:0000256" key="5">
    <source>
        <dbReference type="SAM" id="SignalP"/>
    </source>
</evidence>
<dbReference type="PANTHER" id="PTHR34218:SF4">
    <property type="entry name" value="ACYL-HOMOSERINE LACTONE ACYLASE QUIP"/>
    <property type="match status" value="1"/>
</dbReference>
<protein>
    <submittedName>
        <fullName evidence="6">Penicillin acylase family protein</fullName>
    </submittedName>
</protein>
<keyword evidence="7" id="KW-1185">Reference proteome</keyword>
<proteinExistence type="inferred from homology"/>
<dbReference type="SUPFAM" id="SSF56235">
    <property type="entry name" value="N-terminal nucleophile aminohydrolases (Ntn hydrolases)"/>
    <property type="match status" value="1"/>
</dbReference>
<organism evidence="6 7">
    <name type="scientific">Actinomadura alba</name>
    <dbReference type="NCBI Taxonomy" id="406431"/>
    <lineage>
        <taxon>Bacteria</taxon>
        <taxon>Bacillati</taxon>
        <taxon>Actinomycetota</taxon>
        <taxon>Actinomycetes</taxon>
        <taxon>Streptosporangiales</taxon>
        <taxon>Thermomonosporaceae</taxon>
        <taxon>Actinomadura</taxon>
    </lineage>
</organism>
<gene>
    <name evidence="6" type="ORF">HKK74_12380</name>
</gene>
<dbReference type="Proteomes" id="UP000805614">
    <property type="component" value="Unassembled WGS sequence"/>
</dbReference>
<keyword evidence="5" id="KW-0732">Signal</keyword>
<dbReference type="Gene3D" id="2.30.120.10">
    <property type="match status" value="1"/>
</dbReference>
<dbReference type="EMBL" id="JABVEC010000007">
    <property type="protein sequence ID" value="MBC6466293.1"/>
    <property type="molecule type" value="Genomic_DNA"/>
</dbReference>
<dbReference type="InterPro" id="IPR029055">
    <property type="entry name" value="Ntn_hydrolases_N"/>
</dbReference>